<dbReference type="EC" id="2.8.1.12" evidence="3"/>
<gene>
    <name evidence="12" type="ORF">ENJ51_08030</name>
</gene>
<comment type="similarity">
    <text evidence="2">Belongs to the MoaE family.</text>
</comment>
<dbReference type="EMBL" id="DRMS01000298">
    <property type="protein sequence ID" value="HFC92747.1"/>
    <property type="molecule type" value="Genomic_DNA"/>
</dbReference>
<accession>A0A7V2T172</accession>
<evidence type="ECO:0000256" key="7">
    <source>
        <dbReference type="ARBA" id="ARBA00029745"/>
    </source>
</evidence>
<dbReference type="AlphaFoldDB" id="A0A7V2T172"/>
<keyword evidence="5" id="KW-0501">Molybdenum cofactor biosynthesis</keyword>
<evidence type="ECO:0000256" key="2">
    <source>
        <dbReference type="ARBA" id="ARBA00005426"/>
    </source>
</evidence>
<dbReference type="GO" id="GO:0006777">
    <property type="term" value="P:Mo-molybdopterin cofactor biosynthetic process"/>
    <property type="evidence" value="ECO:0007669"/>
    <property type="project" value="UniProtKB-KW"/>
</dbReference>
<comment type="catalytic activity">
    <reaction evidence="11">
        <text>2 [molybdopterin-synthase sulfur-carrier protein]-C-terminal-Gly-aminoethanethioate + cyclic pyranopterin phosphate + H2O = molybdopterin + 2 [molybdopterin-synthase sulfur-carrier protein]-C-terminal Gly-Gly + 2 H(+)</text>
        <dbReference type="Rhea" id="RHEA:26333"/>
        <dbReference type="Rhea" id="RHEA-COMP:12202"/>
        <dbReference type="Rhea" id="RHEA-COMP:19907"/>
        <dbReference type="ChEBI" id="CHEBI:15377"/>
        <dbReference type="ChEBI" id="CHEBI:15378"/>
        <dbReference type="ChEBI" id="CHEBI:58698"/>
        <dbReference type="ChEBI" id="CHEBI:59648"/>
        <dbReference type="ChEBI" id="CHEBI:90778"/>
        <dbReference type="ChEBI" id="CHEBI:232372"/>
        <dbReference type="EC" id="2.8.1.12"/>
    </reaction>
</comment>
<dbReference type="SUPFAM" id="SSF54690">
    <property type="entry name" value="Molybdopterin synthase subunit MoaE"/>
    <property type="match status" value="1"/>
</dbReference>
<organism evidence="12">
    <name type="scientific">Leucothrix mucor</name>
    <dbReference type="NCBI Taxonomy" id="45248"/>
    <lineage>
        <taxon>Bacteria</taxon>
        <taxon>Pseudomonadati</taxon>
        <taxon>Pseudomonadota</taxon>
        <taxon>Gammaproteobacteria</taxon>
        <taxon>Thiotrichales</taxon>
        <taxon>Thiotrichaceae</taxon>
        <taxon>Leucothrix</taxon>
    </lineage>
</organism>
<sequence length="148" mass="17211">MRKILIQQTPFDPWSLLADYEQQAMKGKSNYGATATFIGTMRDFNEGDDVASMFLEHYPIMTEKELHRLADKADKTWALLNTLLIHRVGLIYPTDPIVLVAVWSAHRKDAFEASRFLMEELKSNVPFWKKEMLVNGSERWVKENKKGY</sequence>
<dbReference type="UniPathway" id="UPA00344"/>
<proteinExistence type="inferred from homology"/>
<evidence type="ECO:0000256" key="10">
    <source>
        <dbReference type="ARBA" id="ARBA00032474"/>
    </source>
</evidence>
<reference evidence="12" key="1">
    <citation type="journal article" date="2020" name="mSystems">
        <title>Genome- and Community-Level Interaction Insights into Carbon Utilization and Element Cycling Functions of Hydrothermarchaeota in Hydrothermal Sediment.</title>
        <authorList>
            <person name="Zhou Z."/>
            <person name="Liu Y."/>
            <person name="Xu W."/>
            <person name="Pan J."/>
            <person name="Luo Z.H."/>
            <person name="Li M."/>
        </authorList>
    </citation>
    <scope>NUCLEOTIDE SEQUENCE [LARGE SCALE GENOMIC DNA]</scope>
    <source>
        <strain evidence="12">HyVt-493</strain>
    </source>
</reference>
<dbReference type="PANTHER" id="PTHR23404">
    <property type="entry name" value="MOLYBDOPTERIN SYNTHASE RELATED"/>
    <property type="match status" value="1"/>
</dbReference>
<evidence type="ECO:0000256" key="1">
    <source>
        <dbReference type="ARBA" id="ARBA00005046"/>
    </source>
</evidence>
<dbReference type="Pfam" id="PF02391">
    <property type="entry name" value="MoaE"/>
    <property type="match status" value="1"/>
</dbReference>
<protein>
    <recommendedName>
        <fullName evidence="4">Molybdopterin synthase catalytic subunit</fullName>
        <ecNumber evidence="3">2.8.1.12</ecNumber>
    </recommendedName>
    <alternativeName>
        <fullName evidence="9">MPT synthase subunit 2</fullName>
    </alternativeName>
    <alternativeName>
        <fullName evidence="7">Molybdenum cofactor biosynthesis protein E</fullName>
    </alternativeName>
    <alternativeName>
        <fullName evidence="8">Molybdopterin-converting factor large subunit</fullName>
    </alternativeName>
    <alternativeName>
        <fullName evidence="10">Molybdopterin-converting factor subunit 2</fullName>
    </alternativeName>
</protein>
<comment type="pathway">
    <text evidence="1">Cofactor biosynthesis; molybdopterin biosynthesis.</text>
</comment>
<evidence type="ECO:0000313" key="12">
    <source>
        <dbReference type="EMBL" id="HFC92747.1"/>
    </source>
</evidence>
<dbReference type="Gene3D" id="3.90.1170.40">
    <property type="entry name" value="Molybdopterin biosynthesis MoaE subunit"/>
    <property type="match status" value="1"/>
</dbReference>
<comment type="caution">
    <text evidence="12">The sequence shown here is derived from an EMBL/GenBank/DDBJ whole genome shotgun (WGS) entry which is preliminary data.</text>
</comment>
<dbReference type="InterPro" id="IPR003448">
    <property type="entry name" value="Mopterin_biosynth_MoaE"/>
</dbReference>
<dbReference type="GO" id="GO:0030366">
    <property type="term" value="F:molybdopterin synthase activity"/>
    <property type="evidence" value="ECO:0007669"/>
    <property type="project" value="UniProtKB-EC"/>
</dbReference>
<evidence type="ECO:0000256" key="8">
    <source>
        <dbReference type="ARBA" id="ARBA00030407"/>
    </source>
</evidence>
<evidence type="ECO:0000256" key="11">
    <source>
        <dbReference type="ARBA" id="ARBA00049878"/>
    </source>
</evidence>
<dbReference type="CDD" id="cd00756">
    <property type="entry name" value="MoaE"/>
    <property type="match status" value="1"/>
</dbReference>
<dbReference type="Proteomes" id="UP000885750">
    <property type="component" value="Unassembled WGS sequence"/>
</dbReference>
<name>A0A7V2T172_LEUMU</name>
<evidence type="ECO:0000256" key="6">
    <source>
        <dbReference type="ARBA" id="ARBA00026066"/>
    </source>
</evidence>
<comment type="subunit">
    <text evidence="6">Heterotetramer of 2 MoaD subunits and 2 MoaE subunits. Also stable as homodimer. The enzyme changes between these two forms during catalysis.</text>
</comment>
<evidence type="ECO:0000256" key="3">
    <source>
        <dbReference type="ARBA" id="ARBA00011950"/>
    </source>
</evidence>
<evidence type="ECO:0000256" key="9">
    <source>
        <dbReference type="ARBA" id="ARBA00030781"/>
    </source>
</evidence>
<evidence type="ECO:0000256" key="4">
    <source>
        <dbReference type="ARBA" id="ARBA00013858"/>
    </source>
</evidence>
<dbReference type="InterPro" id="IPR036563">
    <property type="entry name" value="MoaE_sf"/>
</dbReference>
<evidence type="ECO:0000256" key="5">
    <source>
        <dbReference type="ARBA" id="ARBA00023150"/>
    </source>
</evidence>